<protein>
    <recommendedName>
        <fullName evidence="1">MmyB-like transcription regulator ligand binding domain-containing protein</fullName>
    </recommendedName>
</protein>
<accession>A0A7X5U4P5</accession>
<dbReference type="Pfam" id="PF17765">
    <property type="entry name" value="MLTR_LBD"/>
    <property type="match status" value="1"/>
</dbReference>
<dbReference type="PANTHER" id="PTHR35010:SF2">
    <property type="entry name" value="BLL4672 PROTEIN"/>
    <property type="match status" value="1"/>
</dbReference>
<sequence length="172" mass="18992">MNDRSDVLAWNGLAAALIADFPKLPAAQRNMARQIFLNPRAPEIHPDWRDAARTTVGVLRMAAGRHPRDTALKHLIGELAAGNPTFARLWRTQHVHEKTYGPKKFNHDLIGQISLNYETFHVPASDDHEVLVIYTAAPHSPEQDLLDRLAAIATDMSAIPTNASPTSRPATP</sequence>
<name>A0A7X5U4P5_9MYCO</name>
<dbReference type="EMBL" id="JAANOW010000003">
    <property type="protein sequence ID" value="NIH98379.1"/>
    <property type="molecule type" value="Genomic_DNA"/>
</dbReference>
<keyword evidence="3" id="KW-1185">Reference proteome</keyword>
<dbReference type="InterPro" id="IPR041413">
    <property type="entry name" value="MLTR_LBD"/>
</dbReference>
<evidence type="ECO:0000313" key="3">
    <source>
        <dbReference type="Proteomes" id="UP000547444"/>
    </source>
</evidence>
<feature type="domain" description="MmyB-like transcription regulator ligand binding" evidence="1">
    <location>
        <begin position="1"/>
        <end position="149"/>
    </location>
</feature>
<comment type="caution">
    <text evidence="2">The sequence shown here is derived from an EMBL/GenBank/DDBJ whole genome shotgun (WGS) entry which is preliminary data.</text>
</comment>
<evidence type="ECO:0000259" key="1">
    <source>
        <dbReference type="Pfam" id="PF17765"/>
    </source>
</evidence>
<dbReference type="PANTHER" id="PTHR35010">
    <property type="entry name" value="BLL4672 PROTEIN-RELATED"/>
    <property type="match status" value="1"/>
</dbReference>
<reference evidence="2 3" key="1">
    <citation type="submission" date="2020-03" db="EMBL/GenBank/DDBJ databases">
        <title>Sequencing the genomes of 1000 actinobacteria strains.</title>
        <authorList>
            <person name="Klenk H.-P."/>
        </authorList>
    </citation>
    <scope>NUCLEOTIDE SEQUENCE [LARGE SCALE GENOMIC DNA]</scope>
    <source>
        <strain evidence="2 3">DSM 44556</strain>
    </source>
</reference>
<proteinExistence type="predicted"/>
<dbReference type="Proteomes" id="UP000547444">
    <property type="component" value="Unassembled WGS sequence"/>
</dbReference>
<evidence type="ECO:0000313" key="2">
    <source>
        <dbReference type="EMBL" id="NIH98379.1"/>
    </source>
</evidence>
<dbReference type="Gene3D" id="3.30.450.180">
    <property type="match status" value="1"/>
</dbReference>
<gene>
    <name evidence="2" type="ORF">FHU31_005385</name>
</gene>
<organism evidence="2 3">
    <name type="scientific">Mycolicibacterium fluoranthenivorans</name>
    <dbReference type="NCBI Taxonomy" id="258505"/>
    <lineage>
        <taxon>Bacteria</taxon>
        <taxon>Bacillati</taxon>
        <taxon>Actinomycetota</taxon>
        <taxon>Actinomycetes</taxon>
        <taxon>Mycobacteriales</taxon>
        <taxon>Mycobacteriaceae</taxon>
        <taxon>Mycolicibacterium</taxon>
    </lineage>
</organism>
<dbReference type="AlphaFoldDB" id="A0A7X5U4P5"/>